<name>A0A2I1C5G5_ASPN1</name>
<evidence type="ECO:0000256" key="4">
    <source>
        <dbReference type="ARBA" id="ARBA00023002"/>
    </source>
</evidence>
<evidence type="ECO:0000259" key="6">
    <source>
        <dbReference type="Pfam" id="PF00248"/>
    </source>
</evidence>
<sequence length="742" mass="82485">MSVAGSQYVLQTGLASGMSATEGPIHSPHPNPVDPKMSEESYVLPSEIIPDSRARITLRGKAHDVLVPYICIGAWSWGDKATWKYDAERDLPRIRAAWSKLRQVGLTFVDTAPAYGDGDSERICGQLFKDMRREEFIIQTKWMSWPDPTNVFLQSHGLENKLRSSLERLGLEYVDVYLVHGPTHLSMISTVAQGLANCVNNGLARTVGVANYDKDDMIKMANELDKHGVPLAVNQCEYSVIRRNPEVHGLIRECRQRGIVFQGYASLGEGRLSNKYSRFHEPPRTYRFSSYPMHMLEPTLNVLERIAEQRRVPVAAVVLNFSINKGVLPLVGIRSGEQAEQDMQALGWRLTPDEMRRIEAIASLIGLSKELGHHSIVVGAGKVNSEQAANYFQLTLKPNDHLRSLDSQTHKSSLRSALNLTSEKMERSNKPSAIGVAASLPQPTITFRENKIEATLPTGESVTVHLYGATVTSWKLANGREQLFMSEKAHLDGSKPIRGGIPVVFPVFGPPPPNHATSSLPQHGFARNSNWEFLGKSSSESLGKKDCDDSVKLDFGLSHTMLSEEFRKAWPYEFGLLYSVTLSKEGLETALQVQNKGNQNFDFQVLMHTYLSIDDISQVRVKNLGSKTYIDKTQNATTHTETSPALEINKETDRVYKALDPKVPIIVASAADDKLIFSVTREGLNDVVVWNPWIEKAKGMADFAPDDAYKKMICIEAGSVAGWQTLEAGESWEGSQSIRPRL</sequence>
<dbReference type="EMBL" id="MSZS01000005">
    <property type="protein sequence ID" value="PKX92898.1"/>
    <property type="molecule type" value="Genomic_DNA"/>
</dbReference>
<proteinExistence type="inferred from homology"/>
<dbReference type="GO" id="GO:0047938">
    <property type="term" value="F:glucose-6-phosphate 1-epimerase activity"/>
    <property type="evidence" value="ECO:0007669"/>
    <property type="project" value="UniProtKB-EC"/>
</dbReference>
<dbReference type="GO" id="GO:0016491">
    <property type="term" value="F:oxidoreductase activity"/>
    <property type="evidence" value="ECO:0007669"/>
    <property type="project" value="UniProtKB-KW"/>
</dbReference>
<feature type="domain" description="NADP-dependent oxidoreductase" evidence="6">
    <location>
        <begin position="70"/>
        <end position="361"/>
    </location>
</feature>
<evidence type="ECO:0000256" key="2">
    <source>
        <dbReference type="ARBA" id="ARBA00005866"/>
    </source>
</evidence>
<organism evidence="7 8">
    <name type="scientific">Aspergillus novofumigatus (strain IBT 16806)</name>
    <dbReference type="NCBI Taxonomy" id="1392255"/>
    <lineage>
        <taxon>Eukaryota</taxon>
        <taxon>Fungi</taxon>
        <taxon>Dikarya</taxon>
        <taxon>Ascomycota</taxon>
        <taxon>Pezizomycotina</taxon>
        <taxon>Eurotiomycetes</taxon>
        <taxon>Eurotiomycetidae</taxon>
        <taxon>Eurotiales</taxon>
        <taxon>Aspergillaceae</taxon>
        <taxon>Aspergillus</taxon>
        <taxon>Aspergillus subgen. Fumigati</taxon>
    </lineage>
</organism>
<dbReference type="Pfam" id="PF00248">
    <property type="entry name" value="Aldo_ket_red"/>
    <property type="match status" value="1"/>
</dbReference>
<dbReference type="Gene3D" id="3.20.20.100">
    <property type="entry name" value="NADP-dependent oxidoreductase domain"/>
    <property type="match status" value="1"/>
</dbReference>
<dbReference type="GeneID" id="36533068"/>
<dbReference type="SUPFAM" id="SSF74650">
    <property type="entry name" value="Galactose mutarotase-like"/>
    <property type="match status" value="1"/>
</dbReference>
<dbReference type="OrthoDB" id="1659429at2759"/>
<comment type="similarity">
    <text evidence="2">Belongs to the glucose-6-phosphate 1-epimerase family.</text>
</comment>
<dbReference type="Gene3D" id="2.70.98.10">
    <property type="match status" value="1"/>
</dbReference>
<dbReference type="SUPFAM" id="SSF51430">
    <property type="entry name" value="NAD(P)-linked oxidoreductase"/>
    <property type="match status" value="1"/>
</dbReference>
<dbReference type="VEuPathDB" id="FungiDB:P174DRAFT_432259"/>
<evidence type="ECO:0000256" key="5">
    <source>
        <dbReference type="ARBA" id="ARBA00023235"/>
    </source>
</evidence>
<dbReference type="EC" id="5.1.3.15" evidence="3"/>
<dbReference type="InterPro" id="IPR014718">
    <property type="entry name" value="GH-type_carb-bd"/>
</dbReference>
<dbReference type="Pfam" id="PF01263">
    <property type="entry name" value="Aldose_epim"/>
    <property type="match status" value="1"/>
</dbReference>
<dbReference type="OMA" id="PRIMEAW"/>
<dbReference type="Proteomes" id="UP000234474">
    <property type="component" value="Unassembled WGS sequence"/>
</dbReference>
<dbReference type="InterPro" id="IPR023210">
    <property type="entry name" value="NADP_OxRdtase_dom"/>
</dbReference>
<dbReference type="GO" id="GO:0005737">
    <property type="term" value="C:cytoplasm"/>
    <property type="evidence" value="ECO:0007669"/>
    <property type="project" value="TreeGrafter"/>
</dbReference>
<dbReference type="AlphaFoldDB" id="A0A2I1C5G5"/>
<dbReference type="PRINTS" id="PR00069">
    <property type="entry name" value="ALDKETRDTASE"/>
</dbReference>
<dbReference type="CDD" id="cd19093">
    <property type="entry name" value="AKR_AtPLR-like"/>
    <property type="match status" value="1"/>
</dbReference>
<dbReference type="InterPro" id="IPR036812">
    <property type="entry name" value="NAD(P)_OxRdtase_dom_sf"/>
</dbReference>
<dbReference type="InterPro" id="IPR025532">
    <property type="entry name" value="G6P_1-epimerase"/>
</dbReference>
<gene>
    <name evidence="7" type="ORF">P174DRAFT_432259</name>
</gene>
<keyword evidence="4" id="KW-0560">Oxidoreductase</keyword>
<evidence type="ECO:0000313" key="8">
    <source>
        <dbReference type="Proteomes" id="UP000234474"/>
    </source>
</evidence>
<comment type="caution">
    <text evidence="7">The sequence shown here is derived from an EMBL/GenBank/DDBJ whole genome shotgun (WGS) entry which is preliminary data.</text>
</comment>
<dbReference type="InterPro" id="IPR020471">
    <property type="entry name" value="AKR"/>
</dbReference>
<dbReference type="GO" id="GO:0030246">
    <property type="term" value="F:carbohydrate binding"/>
    <property type="evidence" value="ECO:0007669"/>
    <property type="project" value="InterPro"/>
</dbReference>
<dbReference type="InterPro" id="IPR008183">
    <property type="entry name" value="Aldose_1/G6P_1-epimerase"/>
</dbReference>
<dbReference type="PANTHER" id="PTHR11122">
    <property type="entry name" value="APOSPORY-ASSOCIATED PROTEIN C-RELATED"/>
    <property type="match status" value="1"/>
</dbReference>
<dbReference type="PANTHER" id="PTHR11122:SF13">
    <property type="entry name" value="GLUCOSE-6-PHOSPHATE 1-EPIMERASE"/>
    <property type="match status" value="1"/>
</dbReference>
<dbReference type="CDD" id="cd09020">
    <property type="entry name" value="D-hex-6-P-epi_like"/>
    <property type="match status" value="1"/>
</dbReference>
<accession>A0A2I1C5G5</accession>
<keyword evidence="5" id="KW-0413">Isomerase</keyword>
<keyword evidence="8" id="KW-1185">Reference proteome</keyword>
<evidence type="ECO:0000256" key="3">
    <source>
        <dbReference type="ARBA" id="ARBA00012083"/>
    </source>
</evidence>
<dbReference type="InterPro" id="IPR011013">
    <property type="entry name" value="Gal_mutarotase_sf_dom"/>
</dbReference>
<protein>
    <recommendedName>
        <fullName evidence="3">glucose-6-phosphate 1-epimerase</fullName>
        <ecNumber evidence="3">5.1.3.15</ecNumber>
    </recommendedName>
</protein>
<reference evidence="8" key="1">
    <citation type="journal article" date="2018" name="Proc. Natl. Acad. Sci. U.S.A.">
        <title>Linking secondary metabolites to gene clusters through genome sequencing of six diverse Aspergillus species.</title>
        <authorList>
            <person name="Kaerboelling I."/>
            <person name="Vesth T.C."/>
            <person name="Frisvad J.C."/>
            <person name="Nybo J.L."/>
            <person name="Theobald S."/>
            <person name="Kuo A."/>
            <person name="Bowyer P."/>
            <person name="Matsuda Y."/>
            <person name="Mondo S."/>
            <person name="Lyhne E.K."/>
            <person name="Kogle M.E."/>
            <person name="Clum A."/>
            <person name="Lipzen A."/>
            <person name="Salamov A."/>
            <person name="Ngan C.Y."/>
            <person name="Daum C."/>
            <person name="Chiniquy J."/>
            <person name="Barry K."/>
            <person name="LaButti K."/>
            <person name="Haridas S."/>
            <person name="Simmons B.A."/>
            <person name="Magnuson J.K."/>
            <person name="Mortensen U.H."/>
            <person name="Larsen T.O."/>
            <person name="Grigoriev I.V."/>
            <person name="Baker S.E."/>
            <person name="Andersen M.R."/>
        </authorList>
    </citation>
    <scope>NUCLEOTIDE SEQUENCE [LARGE SCALE GENOMIC DNA]</scope>
    <source>
        <strain evidence="8">IBT 16806</strain>
    </source>
</reference>
<evidence type="ECO:0000256" key="1">
    <source>
        <dbReference type="ARBA" id="ARBA00001096"/>
    </source>
</evidence>
<comment type="catalytic activity">
    <reaction evidence="1">
        <text>alpha-D-glucose 6-phosphate = beta-D-glucose 6-phosphate</text>
        <dbReference type="Rhea" id="RHEA:16249"/>
        <dbReference type="ChEBI" id="CHEBI:58225"/>
        <dbReference type="ChEBI" id="CHEBI:58247"/>
        <dbReference type="EC" id="5.1.3.15"/>
    </reaction>
</comment>
<dbReference type="STRING" id="1392255.A0A2I1C5G5"/>
<dbReference type="GO" id="GO:0005975">
    <property type="term" value="P:carbohydrate metabolic process"/>
    <property type="evidence" value="ECO:0007669"/>
    <property type="project" value="InterPro"/>
</dbReference>
<evidence type="ECO:0000313" key="7">
    <source>
        <dbReference type="EMBL" id="PKX92898.1"/>
    </source>
</evidence>
<dbReference type="RefSeq" id="XP_024681493.1">
    <property type="nucleotide sequence ID" value="XM_024825743.1"/>
</dbReference>